<evidence type="ECO:0000313" key="6">
    <source>
        <dbReference type="Proteomes" id="UP000019277"/>
    </source>
</evidence>
<dbReference type="InterPro" id="IPR044861">
    <property type="entry name" value="IPNS-like_FE2OG_OXY"/>
</dbReference>
<dbReference type="AlphaFoldDB" id="W7J5Z5"/>
<comment type="pathway">
    <text evidence="1">Antibiotic biosynthesis.</text>
</comment>
<dbReference type="InterPro" id="IPR005123">
    <property type="entry name" value="Oxoglu/Fe-dep_dioxygenase_dom"/>
</dbReference>
<proteinExistence type="inferred from homology"/>
<dbReference type="SUPFAM" id="SSF51197">
    <property type="entry name" value="Clavaminate synthase-like"/>
    <property type="match status" value="1"/>
</dbReference>
<evidence type="ECO:0000256" key="2">
    <source>
        <dbReference type="ARBA" id="ARBA00023194"/>
    </source>
</evidence>
<organism evidence="5 6">
    <name type="scientific">Actinokineospora spheciospongiae</name>
    <dbReference type="NCBI Taxonomy" id="909613"/>
    <lineage>
        <taxon>Bacteria</taxon>
        <taxon>Bacillati</taxon>
        <taxon>Actinomycetota</taxon>
        <taxon>Actinomycetes</taxon>
        <taxon>Pseudonocardiales</taxon>
        <taxon>Pseudonocardiaceae</taxon>
        <taxon>Actinokineospora</taxon>
    </lineage>
</organism>
<keyword evidence="3" id="KW-0560">Oxidoreductase</keyword>
<comment type="caution">
    <text evidence="5">The sequence shown here is derived from an EMBL/GenBank/DDBJ whole genome shotgun (WGS) entry which is preliminary data.</text>
</comment>
<comment type="similarity">
    <text evidence="3">Belongs to the iron/ascorbate-dependent oxidoreductase family.</text>
</comment>
<evidence type="ECO:0000256" key="3">
    <source>
        <dbReference type="RuleBase" id="RU003682"/>
    </source>
</evidence>
<keyword evidence="3" id="KW-0479">Metal-binding</keyword>
<name>W7J5Z5_9PSEU</name>
<keyword evidence="2" id="KW-0045">Antibiotic biosynthesis</keyword>
<dbReference type="GO" id="GO:0046872">
    <property type="term" value="F:metal ion binding"/>
    <property type="evidence" value="ECO:0007669"/>
    <property type="project" value="UniProtKB-KW"/>
</dbReference>
<dbReference type="Proteomes" id="UP000019277">
    <property type="component" value="Unassembled WGS sequence"/>
</dbReference>
<gene>
    <name evidence="5" type="ORF">UO65_0049</name>
</gene>
<accession>A0A8E3BG44</accession>
<dbReference type="RefSeq" id="WP_035277589.1">
    <property type="nucleotide sequence ID" value="NZ_AYXG01000004.1"/>
</dbReference>
<dbReference type="PATRIC" id="fig|909613.9.peg.50"/>
<dbReference type="GO" id="GO:0017000">
    <property type="term" value="P:antibiotic biosynthetic process"/>
    <property type="evidence" value="ECO:0007669"/>
    <property type="project" value="UniProtKB-KW"/>
</dbReference>
<sequence>MNQSMTYRDRVPLPPMPDEYEAGLRYPPANLERAQVRAGELVFDREDGLQRACAQGFFLVGIPEGVNTDPGDTLAAEFHRDRTGDHLDPFRGWRDVEIPGDYQGYFDREHDQWENLYVESANWHLLPPGVAPLGHAMTDLGLLVLCSVLRGVGIPRDAWATVTSALSEKRGHQMLAFNHFRSTKDTRGSKFHRDSGWVTVLRSTEPGLLALIDGELRSVDPVPGHFIVNFGSSLEVLTERLPAPVRANVHGVAHTRRAPGTPDRTSYAIFLDSALGGTIHRWEDNTAHPVQSVAEFAEQEVNRTYDDTTHL</sequence>
<keyword evidence="6" id="KW-1185">Reference proteome</keyword>
<dbReference type="Pfam" id="PF03171">
    <property type="entry name" value="2OG-FeII_Oxy"/>
    <property type="match status" value="1"/>
</dbReference>
<accession>W7J5Z5</accession>
<dbReference type="InterPro" id="IPR027443">
    <property type="entry name" value="IPNS-like_sf"/>
</dbReference>
<dbReference type="STRING" id="909613.UO65_0049"/>
<dbReference type="GO" id="GO:0016491">
    <property type="term" value="F:oxidoreductase activity"/>
    <property type="evidence" value="ECO:0007669"/>
    <property type="project" value="UniProtKB-KW"/>
</dbReference>
<reference evidence="5 6" key="1">
    <citation type="journal article" date="2014" name="Genome Announc.">
        <title>Draft Genome Sequence of the Antitrypanosomally Active Sponge-Associated Bacterium Actinokineospora sp. Strain EG49.</title>
        <authorList>
            <person name="Harjes J."/>
            <person name="Ryu T."/>
            <person name="Abdelmohsen U.R."/>
            <person name="Moitinho-Silva L."/>
            <person name="Horn H."/>
            <person name="Ravasi T."/>
            <person name="Hentschel U."/>
        </authorList>
    </citation>
    <scope>NUCLEOTIDE SEQUENCE [LARGE SCALE GENOMIC DNA]</scope>
    <source>
        <strain evidence="5 6">EG49</strain>
    </source>
</reference>
<dbReference type="PROSITE" id="PS51471">
    <property type="entry name" value="FE2OG_OXY"/>
    <property type="match status" value="1"/>
</dbReference>
<dbReference type="Gene3D" id="2.60.120.330">
    <property type="entry name" value="B-lactam Antibiotic, Isopenicillin N Synthase, Chain"/>
    <property type="match status" value="1"/>
</dbReference>
<dbReference type="eggNOG" id="COG3491">
    <property type="taxonomic scope" value="Bacteria"/>
</dbReference>
<keyword evidence="3" id="KW-0408">Iron</keyword>
<evidence type="ECO:0000256" key="1">
    <source>
        <dbReference type="ARBA" id="ARBA00004792"/>
    </source>
</evidence>
<evidence type="ECO:0000313" key="5">
    <source>
        <dbReference type="EMBL" id="EWC64442.1"/>
    </source>
</evidence>
<dbReference type="EMBL" id="AYXG01000004">
    <property type="protein sequence ID" value="EWC64442.1"/>
    <property type="molecule type" value="Genomic_DNA"/>
</dbReference>
<feature type="domain" description="Fe2OG dioxygenase" evidence="4">
    <location>
        <begin position="170"/>
        <end position="273"/>
    </location>
</feature>
<protein>
    <recommendedName>
        <fullName evidence="4">Fe2OG dioxygenase domain-containing protein</fullName>
    </recommendedName>
</protein>
<evidence type="ECO:0000259" key="4">
    <source>
        <dbReference type="PROSITE" id="PS51471"/>
    </source>
</evidence>